<dbReference type="AlphaFoldDB" id="A0A2H1WHN9"/>
<proteinExistence type="predicted"/>
<gene>
    <name evidence="1" type="ORF">SFRICE_026404</name>
</gene>
<organism evidence="1">
    <name type="scientific">Spodoptera frugiperda</name>
    <name type="common">Fall armyworm</name>
    <dbReference type="NCBI Taxonomy" id="7108"/>
    <lineage>
        <taxon>Eukaryota</taxon>
        <taxon>Metazoa</taxon>
        <taxon>Ecdysozoa</taxon>
        <taxon>Arthropoda</taxon>
        <taxon>Hexapoda</taxon>
        <taxon>Insecta</taxon>
        <taxon>Pterygota</taxon>
        <taxon>Neoptera</taxon>
        <taxon>Endopterygota</taxon>
        <taxon>Lepidoptera</taxon>
        <taxon>Glossata</taxon>
        <taxon>Ditrysia</taxon>
        <taxon>Noctuoidea</taxon>
        <taxon>Noctuidae</taxon>
        <taxon>Amphipyrinae</taxon>
        <taxon>Spodoptera</taxon>
    </lineage>
</organism>
<reference evidence="1" key="1">
    <citation type="submission" date="2016-07" db="EMBL/GenBank/DDBJ databases">
        <authorList>
            <person name="Bretaudeau A."/>
        </authorList>
    </citation>
    <scope>NUCLEOTIDE SEQUENCE</scope>
    <source>
        <strain evidence="1">Rice</strain>
        <tissue evidence="1">Whole body</tissue>
    </source>
</reference>
<evidence type="ECO:0000313" key="1">
    <source>
        <dbReference type="EMBL" id="SOQ52466.1"/>
    </source>
</evidence>
<dbReference type="EMBL" id="ODYU01008683">
    <property type="protein sequence ID" value="SOQ52466.1"/>
    <property type="molecule type" value="Genomic_DNA"/>
</dbReference>
<sequence>MDWLEHTSKYPNWKEARIVRIARILPIPYDVISTHRMPMMRSVRCGSVDAVHLELVQYVETSQVCINEYFRRPATRRRTQHVALFISPIVACEQNWHTAKAFTLARIPRDSHNAFYLPLRTPSEELSHPILDGFNATTALPRPQFTQRKFGKCRSNAKHITVRFIWRKLCVYVSIYLLHVSSLCHIEGRVVISKTALALHRVLWRKHKNESK</sequence>
<accession>A0A2H1WHN9</accession>
<protein>
    <submittedName>
        <fullName evidence="1">SFRICE_026404</fullName>
    </submittedName>
</protein>
<name>A0A2H1WHN9_SPOFR</name>